<accession>A0A1D6H1Y3</accession>
<dbReference type="Gene3D" id="3.90.1150.10">
    <property type="entry name" value="Aspartate Aminotransferase, domain 1"/>
    <property type="match status" value="1"/>
</dbReference>
<proteinExistence type="predicted"/>
<evidence type="ECO:0000256" key="1">
    <source>
        <dbReference type="ARBA" id="ARBA00022576"/>
    </source>
</evidence>
<keyword evidence="2" id="KW-0808">Transferase</keyword>
<dbReference type="AlphaFoldDB" id="A0A1D6H1Y3"/>
<gene>
    <name evidence="3" type="ORF">ZEAMMB73_Zm00001d015444</name>
</gene>
<reference evidence="3" key="1">
    <citation type="submission" date="2015-12" db="EMBL/GenBank/DDBJ databases">
        <title>Update maize B73 reference genome by single molecule sequencing technologies.</title>
        <authorList>
            <consortium name="Maize Genome Sequencing Project"/>
            <person name="Ware D."/>
        </authorList>
    </citation>
    <scope>NUCLEOTIDE SEQUENCE</scope>
    <source>
        <tissue evidence="3">Seedling</tissue>
    </source>
</reference>
<dbReference type="SUPFAM" id="SSF53383">
    <property type="entry name" value="PLP-dependent transferases"/>
    <property type="match status" value="1"/>
</dbReference>
<dbReference type="InterPro" id="IPR015422">
    <property type="entry name" value="PyrdxlP-dep_Trfase_small"/>
</dbReference>
<evidence type="ECO:0000256" key="2">
    <source>
        <dbReference type="ARBA" id="ARBA00022679"/>
    </source>
</evidence>
<sequence length="105" mass="11374">MYNIKPDLVSIAKALSSAYMPIGAILVSPEITDVNYSQSNKLGVGSIFGTECEKRGMLIRVAGDSIMLSPPLIMTPNEVEEIISKFGDALKATEEQIGELKSRKN</sequence>
<evidence type="ECO:0000313" key="3">
    <source>
        <dbReference type="EMBL" id="AQK68898.1"/>
    </source>
</evidence>
<organism evidence="3">
    <name type="scientific">Zea mays</name>
    <name type="common">Maize</name>
    <dbReference type="NCBI Taxonomy" id="4577"/>
    <lineage>
        <taxon>Eukaryota</taxon>
        <taxon>Viridiplantae</taxon>
        <taxon>Streptophyta</taxon>
        <taxon>Embryophyta</taxon>
        <taxon>Tracheophyta</taxon>
        <taxon>Spermatophyta</taxon>
        <taxon>Magnoliopsida</taxon>
        <taxon>Liliopsida</taxon>
        <taxon>Poales</taxon>
        <taxon>Poaceae</taxon>
        <taxon>PACMAD clade</taxon>
        <taxon>Panicoideae</taxon>
        <taxon>Andropogonodae</taxon>
        <taxon>Andropogoneae</taxon>
        <taxon>Tripsacinae</taxon>
        <taxon>Zea</taxon>
    </lineage>
</organism>
<protein>
    <submittedName>
        <fullName evidence="3">Gamma-aminobutyrate transaminase POP2 mitochondrial</fullName>
    </submittedName>
</protein>
<dbReference type="InterPro" id="IPR015421">
    <property type="entry name" value="PyrdxlP-dep_Trfase_major"/>
</dbReference>
<dbReference type="InterPro" id="IPR015424">
    <property type="entry name" value="PyrdxlP-dep_Trfase"/>
</dbReference>
<name>A0A1D6H1Y3_MAIZE</name>
<dbReference type="Gene3D" id="3.40.640.10">
    <property type="entry name" value="Type I PLP-dependent aspartate aminotransferase-like (Major domain)"/>
    <property type="match status" value="1"/>
</dbReference>
<dbReference type="PANTHER" id="PTHR42684">
    <property type="entry name" value="ADENOSYLMETHIONINE-8-AMINO-7-OXONONANOATE AMINOTRANSFERASE"/>
    <property type="match status" value="1"/>
</dbReference>
<dbReference type="EMBL" id="CM000781">
    <property type="protein sequence ID" value="AQK68898.1"/>
    <property type="molecule type" value="Genomic_DNA"/>
</dbReference>
<keyword evidence="1" id="KW-0032">Aminotransferase</keyword>
<dbReference type="GO" id="GO:0008483">
    <property type="term" value="F:transaminase activity"/>
    <property type="evidence" value="ECO:0007669"/>
    <property type="project" value="UniProtKB-KW"/>
</dbReference>
<dbReference type="PANTHER" id="PTHR42684:SF3">
    <property type="entry name" value="ADENOSYLMETHIONINE-8-AMINO-7-OXONONANOATE AMINOTRANSFERASE"/>
    <property type="match status" value="1"/>
</dbReference>